<keyword evidence="3" id="KW-1185">Reference proteome</keyword>
<evidence type="ECO:0000313" key="3">
    <source>
        <dbReference type="Proteomes" id="UP000279236"/>
    </source>
</evidence>
<accession>A0A427Y565</accession>
<feature type="compositionally biased region" description="Low complexity" evidence="1">
    <location>
        <begin position="129"/>
        <end position="145"/>
    </location>
</feature>
<dbReference type="Proteomes" id="UP000279236">
    <property type="component" value="Unassembled WGS sequence"/>
</dbReference>
<organism evidence="2 3">
    <name type="scientific">Apiotrichum porosum</name>
    <dbReference type="NCBI Taxonomy" id="105984"/>
    <lineage>
        <taxon>Eukaryota</taxon>
        <taxon>Fungi</taxon>
        <taxon>Dikarya</taxon>
        <taxon>Basidiomycota</taxon>
        <taxon>Agaricomycotina</taxon>
        <taxon>Tremellomycetes</taxon>
        <taxon>Trichosporonales</taxon>
        <taxon>Trichosporonaceae</taxon>
        <taxon>Apiotrichum</taxon>
    </lineage>
</organism>
<comment type="caution">
    <text evidence="2">The sequence shown here is derived from an EMBL/GenBank/DDBJ whole genome shotgun (WGS) entry which is preliminary data.</text>
</comment>
<feature type="region of interest" description="Disordered" evidence="1">
    <location>
        <begin position="432"/>
        <end position="499"/>
    </location>
</feature>
<name>A0A427Y565_9TREE</name>
<proteinExistence type="predicted"/>
<dbReference type="EMBL" id="RSCE01000002">
    <property type="protein sequence ID" value="RSH86215.1"/>
    <property type="molecule type" value="Genomic_DNA"/>
</dbReference>
<feature type="region of interest" description="Disordered" evidence="1">
    <location>
        <begin position="573"/>
        <end position="625"/>
    </location>
</feature>
<feature type="compositionally biased region" description="Gly residues" evidence="1">
    <location>
        <begin position="450"/>
        <end position="462"/>
    </location>
</feature>
<gene>
    <name evidence="2" type="ORF">EHS24_004451</name>
</gene>
<evidence type="ECO:0000313" key="2">
    <source>
        <dbReference type="EMBL" id="RSH86215.1"/>
    </source>
</evidence>
<feature type="compositionally biased region" description="Gly residues" evidence="1">
    <location>
        <begin position="471"/>
        <end position="483"/>
    </location>
</feature>
<dbReference type="GeneID" id="39588994"/>
<protein>
    <submittedName>
        <fullName evidence="2">Uncharacterized protein</fullName>
    </submittedName>
</protein>
<feature type="region of interest" description="Disordered" evidence="1">
    <location>
        <begin position="163"/>
        <end position="201"/>
    </location>
</feature>
<reference evidence="2 3" key="1">
    <citation type="submission" date="2018-11" db="EMBL/GenBank/DDBJ databases">
        <title>Genome sequence of Apiotrichum porosum DSM 27194.</title>
        <authorList>
            <person name="Aliyu H."/>
            <person name="Gorte O."/>
            <person name="Ochsenreither K."/>
        </authorList>
    </citation>
    <scope>NUCLEOTIDE SEQUENCE [LARGE SCALE GENOMIC DNA]</scope>
    <source>
        <strain evidence="2 3">DSM 27194</strain>
    </source>
</reference>
<feature type="compositionally biased region" description="Low complexity" evidence="1">
    <location>
        <begin position="578"/>
        <end position="595"/>
    </location>
</feature>
<feature type="compositionally biased region" description="Low complexity" evidence="1">
    <location>
        <begin position="183"/>
        <end position="201"/>
    </location>
</feature>
<evidence type="ECO:0000256" key="1">
    <source>
        <dbReference type="SAM" id="MobiDB-lite"/>
    </source>
</evidence>
<feature type="region of interest" description="Disordered" evidence="1">
    <location>
        <begin position="274"/>
        <end position="298"/>
    </location>
</feature>
<feature type="region of interest" description="Disordered" evidence="1">
    <location>
        <begin position="120"/>
        <end position="145"/>
    </location>
</feature>
<dbReference type="AlphaFoldDB" id="A0A427Y565"/>
<dbReference type="RefSeq" id="XP_028479000.1">
    <property type="nucleotide sequence ID" value="XM_028620028.1"/>
</dbReference>
<sequence length="625" mass="65191">MSLNNDDTDPHAFARLIDSILPTPPRNNPFWERAFRHLIKGLENGTNESASNGELVVLLRAAMVPVSSYKLPGRPEDEGDAVVDPIDLYDLTTDLDLFKCAARNSTAYCDAEAQRSAHDFRQSAGTLKTPASSRPASTYATSAATQTDGIRRPDIVLIAYECGSTPASMPPPRKKKRTTGADSASNAPAATSSSGNNPSPAAQIRTACVTLVGENKVSRSQVPDAEACQAFAQLFLQLSSARSAFGTCLGNVLINTRYARVLALGPREFAVEVKGDDHTDEAPSEVESSDPQTPPQTVPCKAEQFLSGGKLFNTLPHTLRSDGSGLQPLWDLVVAGYRLLTPLKLTEMGRIPGISKDDDDSVFSDVYRAIGQSRTSHVHVHGEGGGPDGAPDLERQLHAAVGFQKRGKTLDYFDRTYGTSYGKAAKVAAKAGASNNPAPGDDEPPSDKGPGSGAPGQDGRGSGDSSHNPPGAGGDGGGGGGADPSGPSERAPVPEASDTAPVDVDDLIAFGQDAFDDPEFNVRVIAALDFMVAPVSPAVFDTMLAERVAVATDQLQHGRTSLGLGAPVSISPVASRATSGSTSGGSDSSLSTTTTVFSEPAHQPDKLATTNPACNVESVRPAPYT</sequence>